<dbReference type="PANTHER" id="PTHR37323:SF1">
    <property type="entry name" value="L-ORNITHINE N(ALPHA)-ACYLTRANSFERASE"/>
    <property type="match status" value="1"/>
</dbReference>
<name>G5H7X6_9BACT</name>
<comment type="pathway">
    <text evidence="1">Lipid metabolism.</text>
</comment>
<dbReference type="PANTHER" id="PTHR37323">
    <property type="entry name" value="GCN5-RELATED N-ACETYLTRANSFERASE"/>
    <property type="match status" value="1"/>
</dbReference>
<feature type="domain" description="Phospholipid/glycerol acyltransferase" evidence="6">
    <location>
        <begin position="97"/>
        <end position="218"/>
    </location>
</feature>
<dbReference type="HOGENOM" id="CLU_033329_1_0_10"/>
<dbReference type="GO" id="GO:0016746">
    <property type="term" value="F:acyltransferase activity"/>
    <property type="evidence" value="ECO:0007669"/>
    <property type="project" value="UniProtKB-KW"/>
</dbReference>
<protein>
    <recommendedName>
        <fullName evidence="6">Phospholipid/glycerol acyltransferase domain-containing protein</fullName>
    </recommendedName>
</protein>
<dbReference type="InterPro" id="IPR045746">
    <property type="entry name" value="ACT14924-like_Acyltransf_dom"/>
</dbReference>
<dbReference type="OrthoDB" id="1113830at2"/>
<evidence type="ECO:0000256" key="1">
    <source>
        <dbReference type="ARBA" id="ARBA00005189"/>
    </source>
</evidence>
<dbReference type="GeneID" id="92816207"/>
<evidence type="ECO:0000256" key="2">
    <source>
        <dbReference type="ARBA" id="ARBA00022516"/>
    </source>
</evidence>
<dbReference type="SMART" id="SM00563">
    <property type="entry name" value="PlsC"/>
    <property type="match status" value="1"/>
</dbReference>
<dbReference type="SUPFAM" id="SSF69593">
    <property type="entry name" value="Glycerol-3-phosphate (1)-acyltransferase"/>
    <property type="match status" value="1"/>
</dbReference>
<sequence>MKLVSPEELRFGHKGLLANLQAALIMRLARLHGINRLYSDSLTRATAVTAEPTNEPAGNRDSKIPGNAFAAAALDVLRIRYEADPGERQHIPAGGGAILIANHPTGALDGILLIDLLTRIRPDIKFMGNFLLDRIEPLKHYFINVDPFDRKQRNNTGGMRQALAHLQNGGLLVIFPAGEVSTWQHGLHGCKDKPWPPSILRFIRKAAVPVIPLYIHARNSRLFHLAGKIHPLLRTALLPNELLNKHDRTIRLRIGSPIVSHKTDELSPEAYGRFLRANVEYMKPLYHRPRRATRRAARRPAEAVAPGIDRALLRDDLQAIRDTDLLFCYGEYEVYFASPEHIPHLMHEIGRLREITFREIGEGTKNDIDTDRYDRYYRQLFIWDDAAGQLVGAYRLGLGDQIMEQYGIKGFYTYSLFRMTADMELILRQTIELGRSFIVNEYQRKPVSLMLLWKGILNVLLRHDEFRYLMGPVTISGEFQNSSKLLIAAYLRNRHLDRENARHIHPRTGIAVPARIDGTLIEGIDSIELINKIVCDIEQNRFTIPILIRKYLQVGARVLGFNTDHAFCDGLDALILVDLAQVPEKTILMLSKEMTDIDVIGRFSRYRPTIPESSPPAEPTIPA</sequence>
<dbReference type="InterPro" id="IPR002123">
    <property type="entry name" value="Plipid/glycerol_acylTrfase"/>
</dbReference>
<evidence type="ECO:0000256" key="5">
    <source>
        <dbReference type="ARBA" id="ARBA00023315"/>
    </source>
</evidence>
<dbReference type="Pfam" id="PF13444">
    <property type="entry name" value="Acetyltransf_5"/>
    <property type="match status" value="1"/>
</dbReference>
<evidence type="ECO:0000256" key="4">
    <source>
        <dbReference type="ARBA" id="ARBA00023098"/>
    </source>
</evidence>
<dbReference type="GO" id="GO:0006629">
    <property type="term" value="P:lipid metabolic process"/>
    <property type="evidence" value="ECO:0007669"/>
    <property type="project" value="UniProtKB-KW"/>
</dbReference>
<keyword evidence="4" id="KW-0443">Lipid metabolism</keyword>
<keyword evidence="3" id="KW-0808">Transferase</keyword>
<dbReference type="Pfam" id="PF19576">
    <property type="entry name" value="Acyltransf_2"/>
    <property type="match status" value="1"/>
</dbReference>
<dbReference type="AlphaFoldDB" id="G5H7X6"/>
<dbReference type="InterPro" id="IPR052351">
    <property type="entry name" value="Ornithine_N-alpha-AT"/>
</dbReference>
<evidence type="ECO:0000259" key="6">
    <source>
        <dbReference type="SMART" id="SM00563"/>
    </source>
</evidence>
<dbReference type="SUPFAM" id="SSF55729">
    <property type="entry name" value="Acyl-CoA N-acyltransferases (Nat)"/>
    <property type="match status" value="1"/>
</dbReference>
<keyword evidence="5" id="KW-0012">Acyltransferase</keyword>
<dbReference type="EMBL" id="ADLD01000009">
    <property type="protein sequence ID" value="EHB92575.1"/>
    <property type="molecule type" value="Genomic_DNA"/>
</dbReference>
<dbReference type="PATRIC" id="fig|742725.3.peg.830"/>
<dbReference type="InterPro" id="IPR016181">
    <property type="entry name" value="Acyl_CoA_acyltransferase"/>
</dbReference>
<evidence type="ECO:0000313" key="8">
    <source>
        <dbReference type="Proteomes" id="UP000006008"/>
    </source>
</evidence>
<dbReference type="Gene3D" id="3.40.630.30">
    <property type="match status" value="1"/>
</dbReference>
<evidence type="ECO:0000313" key="7">
    <source>
        <dbReference type="EMBL" id="EHB92575.1"/>
    </source>
</evidence>
<dbReference type="eggNOG" id="COG3176">
    <property type="taxonomic scope" value="Bacteria"/>
</dbReference>
<comment type="caution">
    <text evidence="7">The sequence shown here is derived from an EMBL/GenBank/DDBJ whole genome shotgun (WGS) entry which is preliminary data.</text>
</comment>
<organism evidence="7 8">
    <name type="scientific">Alistipes indistinctus YIT 12060</name>
    <dbReference type="NCBI Taxonomy" id="742725"/>
    <lineage>
        <taxon>Bacteria</taxon>
        <taxon>Pseudomonadati</taxon>
        <taxon>Bacteroidota</taxon>
        <taxon>Bacteroidia</taxon>
        <taxon>Bacteroidales</taxon>
        <taxon>Rikenellaceae</taxon>
        <taxon>Alistipes</taxon>
    </lineage>
</organism>
<accession>G5H7X6</accession>
<dbReference type="Proteomes" id="UP000006008">
    <property type="component" value="Unassembled WGS sequence"/>
</dbReference>
<reference evidence="7 8" key="1">
    <citation type="submission" date="2011-08" db="EMBL/GenBank/DDBJ databases">
        <title>The Genome Sequence of Alistipes indistinctus YIT 12060.</title>
        <authorList>
            <consortium name="The Broad Institute Genome Sequencing Platform"/>
            <person name="Earl A."/>
            <person name="Ward D."/>
            <person name="Feldgarden M."/>
            <person name="Gevers D."/>
            <person name="Morotomi M."/>
            <person name="Young S.K."/>
            <person name="Zeng Q."/>
            <person name="Gargeya S."/>
            <person name="Fitzgerald M."/>
            <person name="Haas B."/>
            <person name="Abouelleil A."/>
            <person name="Alvarado L."/>
            <person name="Arachchi H.M."/>
            <person name="Berlin A."/>
            <person name="Brown A."/>
            <person name="Chapman S.B."/>
            <person name="Chen Z."/>
            <person name="Dunbar C."/>
            <person name="Freedman E."/>
            <person name="Gearin G."/>
            <person name="Gellesch M."/>
            <person name="Goldberg J."/>
            <person name="Griggs A."/>
            <person name="Gujja S."/>
            <person name="Heiman D."/>
            <person name="Howarth C."/>
            <person name="Larson L."/>
            <person name="Lui A."/>
            <person name="MacDonald P.J.P."/>
            <person name="Montmayeur A."/>
            <person name="Murphy C."/>
            <person name="Neiman D."/>
            <person name="Pearson M."/>
            <person name="Priest M."/>
            <person name="Roberts A."/>
            <person name="Saif S."/>
            <person name="Shea T."/>
            <person name="Shenoy N."/>
            <person name="Sisk P."/>
            <person name="Stolte C."/>
            <person name="Sykes S."/>
            <person name="Wortman J."/>
            <person name="Nusbaum C."/>
            <person name="Birren B."/>
        </authorList>
    </citation>
    <scope>NUCLEOTIDE SEQUENCE [LARGE SCALE GENOMIC DNA]</scope>
    <source>
        <strain evidence="7 8">YIT 12060</strain>
    </source>
</reference>
<gene>
    <name evidence="7" type="ORF">HMPREF9450_00779</name>
</gene>
<dbReference type="RefSeq" id="WP_009133585.1">
    <property type="nucleotide sequence ID" value="NZ_CP102250.1"/>
</dbReference>
<proteinExistence type="predicted"/>
<keyword evidence="8" id="KW-1185">Reference proteome</keyword>
<dbReference type="eggNOG" id="COG0204">
    <property type="taxonomic scope" value="Bacteria"/>
</dbReference>
<dbReference type="STRING" id="742725.HMPREF9450_00779"/>
<keyword evidence="2" id="KW-0444">Lipid biosynthesis</keyword>
<evidence type="ECO:0000256" key="3">
    <source>
        <dbReference type="ARBA" id="ARBA00022679"/>
    </source>
</evidence>
<dbReference type="CDD" id="cd07986">
    <property type="entry name" value="LPLAT_ACT14924-like"/>
    <property type="match status" value="1"/>
</dbReference>